<dbReference type="SUPFAM" id="SSF52540">
    <property type="entry name" value="P-loop containing nucleoside triphosphate hydrolases"/>
    <property type="match status" value="1"/>
</dbReference>
<evidence type="ECO:0000313" key="3">
    <source>
        <dbReference type="Proteomes" id="UP001310022"/>
    </source>
</evidence>
<reference evidence="2 3" key="1">
    <citation type="submission" date="2021-12" db="EMBL/GenBank/DDBJ databases">
        <title>Genome sequencing of bacteria with rrn-lacking chromosome and rrn-plasmid.</title>
        <authorList>
            <person name="Anda M."/>
            <person name="Iwasaki W."/>
        </authorList>
    </citation>
    <scope>NUCLEOTIDE SEQUENCE [LARGE SCALE GENOMIC DNA]</scope>
    <source>
        <strain evidence="2 3">NBRC 15940</strain>
    </source>
</reference>
<feature type="domain" description="AAA-ATPase-like" evidence="1">
    <location>
        <begin position="5"/>
        <end position="230"/>
    </location>
</feature>
<accession>A0AAN4W4W2</accession>
<evidence type="ECO:0000259" key="1">
    <source>
        <dbReference type="Pfam" id="PF09820"/>
    </source>
</evidence>
<dbReference type="RefSeq" id="WP_338239226.1">
    <property type="nucleotide sequence ID" value="NZ_BQKE01000004.1"/>
</dbReference>
<comment type="caution">
    <text evidence="2">The sequence shown here is derived from an EMBL/GenBank/DDBJ whole genome shotgun (WGS) entry which is preliminary data.</text>
</comment>
<dbReference type="EMBL" id="BQKE01000004">
    <property type="protein sequence ID" value="GJM64145.1"/>
    <property type="molecule type" value="Genomic_DNA"/>
</dbReference>
<dbReference type="InterPro" id="IPR012547">
    <property type="entry name" value="PDDEXK_9"/>
</dbReference>
<dbReference type="InterPro" id="IPR027417">
    <property type="entry name" value="P-loop_NTPase"/>
</dbReference>
<dbReference type="Proteomes" id="UP001310022">
    <property type="component" value="Unassembled WGS sequence"/>
</dbReference>
<name>A0AAN4W4W2_9BACT</name>
<gene>
    <name evidence="2" type="ORF">PEDI_46970</name>
</gene>
<protein>
    <recommendedName>
        <fullName evidence="1">AAA-ATPase-like domain-containing protein</fullName>
    </recommendedName>
</protein>
<sequence length="560" mass="64546">MKKLPIGRSDFRQIRLEDNYYIDKSLFIEELMSGGAQAYLFPRPRRFGKTLNMSMLYYFFDIDHAEENKDLFKGLAIENSPAWAHQGKYPVIFLTFKELKQRSFDDMLEALQEQLGQYLKKNFSYLLSSDELDEFDKAYLKKIILGEGRKVQLQQFLQSITEFLHRHHGIAPIILIDEYDAPIHASYENDYLAEMLDFMRNFLSAGFKDNEHLTKGVITGILRVAKENIFSGLNNIATFSILDEQFSSQFGLTEMEVSKVLNDTGFSGDRSQVDDWYNGYTFGKVARIYNPWSILNFIFRDGELSPYWVNTSSNELIQRILPKADKVTQTLLFDLLEGKSVETSIDEFTVFEDLYKGKASTVFGLLLFSGYLTTAGKVQKEEERLYHLQIPNKEIKSMYKQTLKRYLKASDQVSDNTLLEALLNQQYKTFADALQRYLLNSFSFFDIGKNGDSPEKVYHAFMLGLMAHLSGDYHVKSNRETGFGRSDLMICPKDPNDPKAWILEFKKKNLDTKGTLEELAQNALDQIKEKQYVHDLQEAGHTEIFAMGIAFDGKKVACAF</sequence>
<dbReference type="Pfam" id="PF08011">
    <property type="entry name" value="PDDEXK_9"/>
    <property type="match status" value="1"/>
</dbReference>
<keyword evidence="3" id="KW-1185">Reference proteome</keyword>
<evidence type="ECO:0000313" key="2">
    <source>
        <dbReference type="EMBL" id="GJM64145.1"/>
    </source>
</evidence>
<dbReference type="Pfam" id="PF09820">
    <property type="entry name" value="AAA-ATPase_like"/>
    <property type="match status" value="1"/>
</dbReference>
<dbReference type="PANTHER" id="PTHR34825:SF1">
    <property type="entry name" value="AAA-ATPASE-LIKE DOMAIN-CONTAINING PROTEIN"/>
    <property type="match status" value="1"/>
</dbReference>
<dbReference type="AlphaFoldDB" id="A0AAN4W4W2"/>
<proteinExistence type="predicted"/>
<dbReference type="PANTHER" id="PTHR34825">
    <property type="entry name" value="CONSERVED PROTEIN, WITH A WEAK D-GALACTARATE DEHYDRATASE/ALTRONATE HYDROLASE DOMAIN"/>
    <property type="match status" value="1"/>
</dbReference>
<dbReference type="InterPro" id="IPR018631">
    <property type="entry name" value="AAA-ATPase-like_dom"/>
</dbReference>
<dbReference type="Gene3D" id="3.40.50.300">
    <property type="entry name" value="P-loop containing nucleotide triphosphate hydrolases"/>
    <property type="match status" value="1"/>
</dbReference>
<organism evidence="2 3">
    <name type="scientific">Persicobacter diffluens</name>
    <dbReference type="NCBI Taxonomy" id="981"/>
    <lineage>
        <taxon>Bacteria</taxon>
        <taxon>Pseudomonadati</taxon>
        <taxon>Bacteroidota</taxon>
        <taxon>Cytophagia</taxon>
        <taxon>Cytophagales</taxon>
        <taxon>Persicobacteraceae</taxon>
        <taxon>Persicobacter</taxon>
    </lineage>
</organism>